<sequence>MKWNDDNLLYGASCRLTRVVTRAFVPFMGEVFFVSKIRGELEG</sequence>
<dbReference type="EMBL" id="JAUSTY010000004">
    <property type="protein sequence ID" value="MDQ0165388.1"/>
    <property type="molecule type" value="Genomic_DNA"/>
</dbReference>
<gene>
    <name evidence="1" type="ORF">J2S11_001288</name>
</gene>
<proteinExistence type="predicted"/>
<accession>A0ABT9VWM4</accession>
<protein>
    <submittedName>
        <fullName evidence="1">Uncharacterized protein</fullName>
    </submittedName>
</protein>
<organism evidence="1 2">
    <name type="scientific">Caldalkalibacillus horti</name>
    <dbReference type="NCBI Taxonomy" id="77523"/>
    <lineage>
        <taxon>Bacteria</taxon>
        <taxon>Bacillati</taxon>
        <taxon>Bacillota</taxon>
        <taxon>Bacilli</taxon>
        <taxon>Bacillales</taxon>
        <taxon>Bacillaceae</taxon>
        <taxon>Caldalkalibacillus</taxon>
    </lineage>
</organism>
<evidence type="ECO:0000313" key="1">
    <source>
        <dbReference type="EMBL" id="MDQ0165388.1"/>
    </source>
</evidence>
<dbReference type="RefSeq" id="WP_343834713.1">
    <property type="nucleotide sequence ID" value="NZ_BAAADK010000045.1"/>
</dbReference>
<reference evidence="1 2" key="1">
    <citation type="submission" date="2023-07" db="EMBL/GenBank/DDBJ databases">
        <title>Genomic Encyclopedia of Type Strains, Phase IV (KMG-IV): sequencing the most valuable type-strain genomes for metagenomic binning, comparative biology and taxonomic classification.</title>
        <authorList>
            <person name="Goeker M."/>
        </authorList>
    </citation>
    <scope>NUCLEOTIDE SEQUENCE [LARGE SCALE GENOMIC DNA]</scope>
    <source>
        <strain evidence="1 2">DSM 12751</strain>
    </source>
</reference>
<comment type="caution">
    <text evidence="1">The sequence shown here is derived from an EMBL/GenBank/DDBJ whole genome shotgun (WGS) entry which is preliminary data.</text>
</comment>
<dbReference type="Proteomes" id="UP001235840">
    <property type="component" value="Unassembled WGS sequence"/>
</dbReference>
<keyword evidence="2" id="KW-1185">Reference proteome</keyword>
<evidence type="ECO:0000313" key="2">
    <source>
        <dbReference type="Proteomes" id="UP001235840"/>
    </source>
</evidence>
<name>A0ABT9VWM4_9BACI</name>